<evidence type="ECO:0000259" key="6">
    <source>
        <dbReference type="PROSITE" id="PS51058"/>
    </source>
</evidence>
<dbReference type="InterPro" id="IPR002857">
    <property type="entry name" value="Znf_CXXC"/>
</dbReference>
<keyword evidence="8" id="KW-1185">Reference proteome</keyword>
<feature type="compositionally biased region" description="Polar residues" evidence="5">
    <location>
        <begin position="92"/>
        <end position="107"/>
    </location>
</feature>
<sequence>MSKRRGRGCRGCPGCLRENCGTCRNCRDMREYGGTARRKKRCTLRKCTKFQGEQQGEIERERERESPISYQDSNTKVGDKEEEWKEKFLTKVSESAADSGQQPSSSRCVCDSDEGNGR</sequence>
<comment type="caution">
    <text evidence="7">The sequence shown here is derived from an EMBL/GenBank/DDBJ whole genome shotgun (WGS) entry which is preliminary data.</text>
</comment>
<dbReference type="GO" id="GO:0008270">
    <property type="term" value="F:zinc ion binding"/>
    <property type="evidence" value="ECO:0007669"/>
    <property type="project" value="UniProtKB-KW"/>
</dbReference>
<dbReference type="PROSITE" id="PS51058">
    <property type="entry name" value="ZF_CXXC"/>
    <property type="match status" value="1"/>
</dbReference>
<feature type="compositionally biased region" description="Basic and acidic residues" evidence="5">
    <location>
        <begin position="57"/>
        <end position="66"/>
    </location>
</feature>
<reference evidence="7" key="1">
    <citation type="submission" date="2023-03" db="EMBL/GenBank/DDBJ databases">
        <authorList>
            <person name="Steffen K."/>
            <person name="Cardenas P."/>
        </authorList>
    </citation>
    <scope>NUCLEOTIDE SEQUENCE</scope>
</reference>
<keyword evidence="2 4" id="KW-0863">Zinc-finger</keyword>
<dbReference type="GO" id="GO:0003677">
    <property type="term" value="F:DNA binding"/>
    <property type="evidence" value="ECO:0007669"/>
    <property type="project" value="InterPro"/>
</dbReference>
<evidence type="ECO:0000256" key="2">
    <source>
        <dbReference type="ARBA" id="ARBA00022771"/>
    </source>
</evidence>
<dbReference type="Pfam" id="PF02008">
    <property type="entry name" value="zf-CXXC"/>
    <property type="match status" value="1"/>
</dbReference>
<dbReference type="Proteomes" id="UP001174909">
    <property type="component" value="Unassembled WGS sequence"/>
</dbReference>
<dbReference type="EMBL" id="CASHTH010002178">
    <property type="protein sequence ID" value="CAI8025751.1"/>
    <property type="molecule type" value="Genomic_DNA"/>
</dbReference>
<gene>
    <name evidence="7" type="ORF">GBAR_LOCUS14855</name>
</gene>
<keyword evidence="1" id="KW-0479">Metal-binding</keyword>
<feature type="compositionally biased region" description="Basic and acidic residues" evidence="5">
    <location>
        <begin position="77"/>
        <end position="89"/>
    </location>
</feature>
<name>A0AA35WQU2_GEOBA</name>
<evidence type="ECO:0000256" key="3">
    <source>
        <dbReference type="ARBA" id="ARBA00022833"/>
    </source>
</evidence>
<keyword evidence="3" id="KW-0862">Zinc</keyword>
<evidence type="ECO:0000313" key="7">
    <source>
        <dbReference type="EMBL" id="CAI8025751.1"/>
    </source>
</evidence>
<accession>A0AA35WQU2</accession>
<evidence type="ECO:0000256" key="4">
    <source>
        <dbReference type="PROSITE-ProRule" id="PRU00509"/>
    </source>
</evidence>
<protein>
    <recommendedName>
        <fullName evidence="6">CXXC-type domain-containing protein</fullName>
    </recommendedName>
</protein>
<feature type="domain" description="CXXC-type" evidence="6">
    <location>
        <begin position="1"/>
        <end position="48"/>
    </location>
</feature>
<dbReference type="AlphaFoldDB" id="A0AA35WQU2"/>
<organism evidence="7 8">
    <name type="scientific">Geodia barretti</name>
    <name type="common">Barrett's horny sponge</name>
    <dbReference type="NCBI Taxonomy" id="519541"/>
    <lineage>
        <taxon>Eukaryota</taxon>
        <taxon>Metazoa</taxon>
        <taxon>Porifera</taxon>
        <taxon>Demospongiae</taxon>
        <taxon>Heteroscleromorpha</taxon>
        <taxon>Tetractinellida</taxon>
        <taxon>Astrophorina</taxon>
        <taxon>Geodiidae</taxon>
        <taxon>Geodia</taxon>
    </lineage>
</organism>
<evidence type="ECO:0000313" key="8">
    <source>
        <dbReference type="Proteomes" id="UP001174909"/>
    </source>
</evidence>
<feature type="region of interest" description="Disordered" evidence="5">
    <location>
        <begin position="50"/>
        <end position="118"/>
    </location>
</feature>
<proteinExistence type="predicted"/>
<evidence type="ECO:0000256" key="1">
    <source>
        <dbReference type="ARBA" id="ARBA00022723"/>
    </source>
</evidence>
<evidence type="ECO:0000256" key="5">
    <source>
        <dbReference type="SAM" id="MobiDB-lite"/>
    </source>
</evidence>